<name>A0AA38XWW5_9EURO</name>
<keyword evidence="5" id="KW-1185">Reference proteome</keyword>
<dbReference type="PANTHER" id="PTHR28627">
    <property type="entry name" value="CYTOCHROME C OXIDASE ASSEMBLY FACTOR 5"/>
    <property type="match status" value="1"/>
</dbReference>
<protein>
    <recommendedName>
        <fullName evidence="6">Cytochrome c oxidase assembly protein</fullName>
    </recommendedName>
</protein>
<dbReference type="InterPro" id="IPR018793">
    <property type="entry name" value="Cyt_c_oxidase_assmbl_Pet191"/>
</dbReference>
<gene>
    <name evidence="4" type="ORF">H2204_010057</name>
</gene>
<comment type="caution">
    <text evidence="4">The sequence shown here is derived from an EMBL/GenBank/DDBJ whole genome shotgun (WGS) entry which is preliminary data.</text>
</comment>
<organism evidence="4 5">
    <name type="scientific">Knufia peltigerae</name>
    <dbReference type="NCBI Taxonomy" id="1002370"/>
    <lineage>
        <taxon>Eukaryota</taxon>
        <taxon>Fungi</taxon>
        <taxon>Dikarya</taxon>
        <taxon>Ascomycota</taxon>
        <taxon>Pezizomycotina</taxon>
        <taxon>Eurotiomycetes</taxon>
        <taxon>Chaetothyriomycetidae</taxon>
        <taxon>Chaetothyriales</taxon>
        <taxon>Trichomeriaceae</taxon>
        <taxon>Knufia</taxon>
    </lineage>
</organism>
<sequence length="108" mass="11466">MVDRHTPVECLSSPLLETLPEQCQQLKKGFRECRRGLVDMRKRFRGNAPISTSLENEGGGGGGGGGGSKSAPQLYGGKPAFDVVEGMSKESRGEVQGLGFDPSKTRGL</sequence>
<dbReference type="GO" id="GO:0033617">
    <property type="term" value="P:mitochondrial respiratory chain complex IV assembly"/>
    <property type="evidence" value="ECO:0007669"/>
    <property type="project" value="TreeGrafter"/>
</dbReference>
<evidence type="ECO:0000256" key="3">
    <source>
        <dbReference type="SAM" id="MobiDB-lite"/>
    </source>
</evidence>
<proteinExistence type="inferred from homology"/>
<accession>A0AA38XWW5</accession>
<feature type="compositionally biased region" description="Gly residues" evidence="3">
    <location>
        <begin position="57"/>
        <end position="68"/>
    </location>
</feature>
<dbReference type="Proteomes" id="UP001172681">
    <property type="component" value="Unassembled WGS sequence"/>
</dbReference>
<evidence type="ECO:0008006" key="6">
    <source>
        <dbReference type="Google" id="ProtNLM"/>
    </source>
</evidence>
<evidence type="ECO:0000256" key="1">
    <source>
        <dbReference type="ARBA" id="ARBA00007785"/>
    </source>
</evidence>
<dbReference type="Pfam" id="PF10203">
    <property type="entry name" value="Pet191_N"/>
    <property type="match status" value="1"/>
</dbReference>
<dbReference type="GO" id="GO:0005739">
    <property type="term" value="C:mitochondrion"/>
    <property type="evidence" value="ECO:0007669"/>
    <property type="project" value="TreeGrafter"/>
</dbReference>
<dbReference type="PANTHER" id="PTHR28627:SF1">
    <property type="entry name" value="CYTOCHROME C OXIDASE ASSEMBLY FACTOR 5"/>
    <property type="match status" value="1"/>
</dbReference>
<evidence type="ECO:0000313" key="4">
    <source>
        <dbReference type="EMBL" id="KAJ9626668.1"/>
    </source>
</evidence>
<dbReference type="EMBL" id="JAPDRN010000082">
    <property type="protein sequence ID" value="KAJ9626668.1"/>
    <property type="molecule type" value="Genomic_DNA"/>
</dbReference>
<evidence type="ECO:0000313" key="5">
    <source>
        <dbReference type="Proteomes" id="UP001172681"/>
    </source>
</evidence>
<keyword evidence="2" id="KW-1015">Disulfide bond</keyword>
<feature type="region of interest" description="Disordered" evidence="3">
    <location>
        <begin position="47"/>
        <end position="108"/>
    </location>
</feature>
<evidence type="ECO:0000256" key="2">
    <source>
        <dbReference type="ARBA" id="ARBA00023157"/>
    </source>
</evidence>
<comment type="similarity">
    <text evidence="1">Belongs to the PET191 family.</text>
</comment>
<dbReference type="AlphaFoldDB" id="A0AA38XWW5"/>
<reference evidence="4" key="1">
    <citation type="submission" date="2022-10" db="EMBL/GenBank/DDBJ databases">
        <title>Culturing micro-colonial fungi from biological soil crusts in the Mojave desert and describing Neophaeococcomyces mojavensis, and introducing the new genera and species Taxawa tesnikishii.</title>
        <authorList>
            <person name="Kurbessoian T."/>
            <person name="Stajich J.E."/>
        </authorList>
    </citation>
    <scope>NUCLEOTIDE SEQUENCE</scope>
    <source>
        <strain evidence="4">TK_35</strain>
    </source>
</reference>